<evidence type="ECO:0000313" key="2">
    <source>
        <dbReference type="Proteomes" id="UP000035800"/>
    </source>
</evidence>
<dbReference type="NCBIfam" id="NF047513">
    <property type="entry name" value="LIC_13246_fam"/>
    <property type="match status" value="1"/>
</dbReference>
<sequence>MGKSKDNKEDWKELNQEGVTQFKSILKAITKFQAFILRSDTTKGSPRDFKRDLLKANECRIYVKETEDKHVFQVYAEILEKTKVHRKNLIFIDGIAEAREVFDNQGDIIHPVFNINCLSDIYKNNIR</sequence>
<gene>
    <name evidence="1" type="ORF">LSS_18284</name>
</gene>
<dbReference type="EMBL" id="CP006694">
    <property type="protein sequence ID" value="EKT85304.1"/>
    <property type="molecule type" value="Genomic_DNA"/>
</dbReference>
<dbReference type="KEGG" id="lst:LSS_18284"/>
<proteinExistence type="predicted"/>
<dbReference type="GeneID" id="29740655"/>
<accession>K8XV59</accession>
<dbReference type="Proteomes" id="UP000035800">
    <property type="component" value="Chromosome I"/>
</dbReference>
<reference evidence="1 2" key="1">
    <citation type="journal article" date="2012" name="Gene">
        <title>Sequence of Leptospira santarosai serovar Shermani genome and prediction of virulence-associated genes.</title>
        <authorList>
            <person name="Chou L.F."/>
            <person name="Chen Y.T."/>
            <person name="Lu C.W."/>
            <person name="Ko Y.C."/>
            <person name="Tang C.Y."/>
            <person name="Pan M.J."/>
            <person name="Tian Y.C."/>
            <person name="Chiu C.H."/>
            <person name="Hung C.C."/>
            <person name="Yang C.W."/>
        </authorList>
    </citation>
    <scope>NUCLEOTIDE SEQUENCE [LARGE SCALE GENOMIC DNA]</scope>
    <source>
        <strain evidence="2">LT821</strain>
    </source>
</reference>
<dbReference type="STRING" id="758847.LSS_18284"/>
<reference evidence="1 2" key="2">
    <citation type="journal article" date="2014" name="Emerg. Microbes Infect.">
        <title>Potential impact on kidney infection: a whole-genome analysis of Leptospira santarosai serovar Shermani.</title>
        <authorList>
            <person name="Chou L.F."/>
            <person name="Chen T.W."/>
            <person name="Ko Y.C."/>
            <person name="Pan M.J."/>
            <person name="Tian Y.C."/>
            <person name="Chiu C.H."/>
            <person name="Tang P."/>
            <person name="Hung C.C."/>
            <person name="Yang C.W."/>
        </authorList>
    </citation>
    <scope>NUCLEOTIDE SEQUENCE</scope>
    <source>
        <strain evidence="1">LT 821</strain>
    </source>
</reference>
<organism evidence="1 2">
    <name type="scientific">Leptospira santarosai serovar Shermani str. LT 821</name>
    <dbReference type="NCBI Taxonomy" id="758847"/>
    <lineage>
        <taxon>Bacteria</taxon>
        <taxon>Pseudomonadati</taxon>
        <taxon>Spirochaetota</taxon>
        <taxon>Spirochaetia</taxon>
        <taxon>Leptospirales</taxon>
        <taxon>Leptospiraceae</taxon>
        <taxon>Leptospira</taxon>
    </lineage>
</organism>
<dbReference type="RefSeq" id="WP_004462620.1">
    <property type="nucleotide sequence ID" value="NZ_CP006694.1"/>
</dbReference>
<protein>
    <submittedName>
        <fullName evidence="1">Uncharacterized protein</fullName>
    </submittedName>
</protein>
<name>K8XV59_9LEPT</name>
<dbReference type="AlphaFoldDB" id="K8XV59"/>
<evidence type="ECO:0000313" key="1">
    <source>
        <dbReference type="EMBL" id="EKT85304.1"/>
    </source>
</evidence>